<dbReference type="SUPFAM" id="SSF143100">
    <property type="entry name" value="TTHA1013/TTHA0281-like"/>
    <property type="match status" value="1"/>
</dbReference>
<accession>A0A4P9UME7</accession>
<evidence type="ECO:0000313" key="3">
    <source>
        <dbReference type="EMBL" id="QCW83023.1"/>
    </source>
</evidence>
<organism evidence="2 4">
    <name type="scientific">Methylotuvimicrobium buryatense</name>
    <name type="common">Methylomicrobium buryatense</name>
    <dbReference type="NCBI Taxonomy" id="95641"/>
    <lineage>
        <taxon>Bacteria</taxon>
        <taxon>Pseudomonadati</taxon>
        <taxon>Pseudomonadota</taxon>
        <taxon>Gammaproteobacteria</taxon>
        <taxon>Methylococcales</taxon>
        <taxon>Methylococcaceae</taxon>
        <taxon>Methylotuvimicrobium</taxon>
    </lineage>
</organism>
<dbReference type="InterPro" id="IPR010985">
    <property type="entry name" value="Ribbon_hlx_hlx"/>
</dbReference>
<dbReference type="SUPFAM" id="SSF47598">
    <property type="entry name" value="Ribbon-helix-helix"/>
    <property type="match status" value="1"/>
</dbReference>
<reference evidence="4" key="1">
    <citation type="journal article" date="2019" name="J. Bacteriol.">
        <title>A Mutagenic Screen Identifies a TonB-Dependent Receptor Required for the Lanthanide Metal Switch in the Type I Methanotroph 'Methylotuvimicrobium buryatense' 5GB1C.</title>
        <authorList>
            <person name="Groom J.D."/>
            <person name="Ford S.M."/>
            <person name="Pesesky M.W."/>
            <person name="Lidstrom M.E."/>
        </authorList>
    </citation>
    <scope>NUCLEOTIDE SEQUENCE [LARGE SCALE GENOMIC DNA]</scope>
    <source>
        <strain evidence="4">5GB1C</strain>
    </source>
</reference>
<evidence type="ECO:0000259" key="1">
    <source>
        <dbReference type="Pfam" id="PF15919"/>
    </source>
</evidence>
<dbReference type="OrthoDB" id="9807959at2"/>
<dbReference type="EMBL" id="CP035467">
    <property type="protein sequence ID" value="QCW83023.1"/>
    <property type="molecule type" value="Genomic_DNA"/>
</dbReference>
<dbReference type="InterPro" id="IPR051404">
    <property type="entry name" value="TA_system_antitoxin"/>
</dbReference>
<feature type="domain" description="HicB-like antitoxin of toxin-antitoxin system" evidence="1">
    <location>
        <begin position="3"/>
        <end position="125"/>
    </location>
</feature>
<dbReference type="CDD" id="cd22231">
    <property type="entry name" value="RHH_NikR_HicB-like"/>
    <property type="match status" value="1"/>
</dbReference>
<dbReference type="Proteomes" id="UP000305881">
    <property type="component" value="Chromosome"/>
</dbReference>
<evidence type="ECO:0000313" key="4">
    <source>
        <dbReference type="Proteomes" id="UP000305881"/>
    </source>
</evidence>
<dbReference type="EMBL" id="CP035467">
    <property type="protein sequence ID" value="QCW82337.1"/>
    <property type="molecule type" value="Genomic_DNA"/>
</dbReference>
<reference evidence="2 4" key="2">
    <citation type="submission" date="2019-01" db="EMBL/GenBank/DDBJ databases">
        <title>A mutagenic screen identifies a TonB-dependent receptor required for the lanthanide metal switch in the Type I methanotroph Methylotuvimicrobium buryatense 5GB1C.</title>
        <authorList>
            <person name="Groom J.D."/>
            <person name="Ford S.M."/>
            <person name="Pesesky M.W."/>
            <person name="Lidstrom M.E."/>
        </authorList>
    </citation>
    <scope>NUCLEOTIDE SEQUENCE [LARGE SCALE GENOMIC DNA]</scope>
    <source>
        <strain evidence="2 4">5GB1C</strain>
    </source>
</reference>
<dbReference type="Pfam" id="PF15919">
    <property type="entry name" value="HicB_lk_antitox"/>
    <property type="match status" value="1"/>
</dbReference>
<dbReference type="Gene3D" id="3.30.160.250">
    <property type="match status" value="1"/>
</dbReference>
<dbReference type="RefSeq" id="WP_017839127.1">
    <property type="nucleotide sequence ID" value="NZ_CP035467.1"/>
</dbReference>
<name>A0A4P9UME7_METBY</name>
<dbReference type="PANTHER" id="PTHR34504">
    <property type="entry name" value="ANTITOXIN HICB"/>
    <property type="match status" value="1"/>
</dbReference>
<dbReference type="InterPro" id="IPR031807">
    <property type="entry name" value="HicB-like"/>
</dbReference>
<dbReference type="AlphaFoldDB" id="A0A4P9UME7"/>
<keyword evidence="4" id="KW-1185">Reference proteome</keyword>
<dbReference type="InterPro" id="IPR035069">
    <property type="entry name" value="TTHA1013/TTHA0281-like"/>
</dbReference>
<dbReference type="PANTHER" id="PTHR34504:SF2">
    <property type="entry name" value="UPF0150 PROTEIN SSL0259"/>
    <property type="match status" value="1"/>
</dbReference>
<sequence length="130" mass="14001">MRFSVVLHTDDGVRYGVTVPDLPGCFSAGDTLDDALASVAEAIDCHIETLIEDGADIPDCKPIAEHLSNPDYSGGVWAFVDVPVEKYFGPAEKINITLPRLLLARIDRYAKAHGATRSGFLAEAARAAMR</sequence>
<dbReference type="STRING" id="675511.GCA_000341735_00476"/>
<evidence type="ECO:0000313" key="2">
    <source>
        <dbReference type="EMBL" id="QCW82337.1"/>
    </source>
</evidence>
<protein>
    <submittedName>
        <fullName evidence="2">Type II toxin-antitoxin system HicB family antitoxin</fullName>
    </submittedName>
</protein>
<gene>
    <name evidence="2" type="ORF">EQU24_08845</name>
    <name evidence="3" type="ORF">EQU24_12825</name>
</gene>
<dbReference type="GO" id="GO:0006355">
    <property type="term" value="P:regulation of DNA-templated transcription"/>
    <property type="evidence" value="ECO:0007669"/>
    <property type="project" value="InterPro"/>
</dbReference>
<dbReference type="KEGG" id="mbur:EQU24_12825"/>
<proteinExistence type="predicted"/>
<dbReference type="KEGG" id="mbur:EQU24_08845"/>